<dbReference type="PANTHER" id="PTHR43855:SF1">
    <property type="entry name" value="THIOSULFATE SULFURTRANSFERASE"/>
    <property type="match status" value="1"/>
</dbReference>
<dbReference type="EMBL" id="CP048029">
    <property type="protein sequence ID" value="QIK37137.1"/>
    <property type="molecule type" value="Genomic_DNA"/>
</dbReference>
<keyword evidence="1" id="KW-0677">Repeat</keyword>
<organism evidence="4 5">
    <name type="scientific">Caldichromatium japonicum</name>
    <dbReference type="NCBI Taxonomy" id="2699430"/>
    <lineage>
        <taxon>Bacteria</taxon>
        <taxon>Pseudomonadati</taxon>
        <taxon>Pseudomonadota</taxon>
        <taxon>Gammaproteobacteria</taxon>
        <taxon>Chromatiales</taxon>
        <taxon>Chromatiaceae</taxon>
        <taxon>Caldichromatium</taxon>
    </lineage>
</organism>
<dbReference type="InterPro" id="IPR051126">
    <property type="entry name" value="Thiosulfate_sulfurtransferase"/>
</dbReference>
<dbReference type="PROSITE" id="PS50206">
    <property type="entry name" value="RHODANESE_3"/>
    <property type="match status" value="2"/>
</dbReference>
<evidence type="ECO:0000256" key="2">
    <source>
        <dbReference type="SAM" id="SignalP"/>
    </source>
</evidence>
<dbReference type="KEGG" id="cjap:GWK36_03050"/>
<dbReference type="Pfam" id="PF00581">
    <property type="entry name" value="Rhodanese"/>
    <property type="match status" value="2"/>
</dbReference>
<dbReference type="InterPro" id="IPR001307">
    <property type="entry name" value="Thiosulphate_STrfase_CS"/>
</dbReference>
<evidence type="ECO:0000259" key="3">
    <source>
        <dbReference type="PROSITE" id="PS50206"/>
    </source>
</evidence>
<accession>A0A6G7VBG7</accession>
<feature type="signal peptide" evidence="2">
    <location>
        <begin position="1"/>
        <end position="29"/>
    </location>
</feature>
<feature type="domain" description="Rhodanese" evidence="3">
    <location>
        <begin position="192"/>
        <end position="303"/>
    </location>
</feature>
<gene>
    <name evidence="4" type="ORF">GWK36_03050</name>
</gene>
<dbReference type="PROSITE" id="PS00380">
    <property type="entry name" value="RHODANESE_1"/>
    <property type="match status" value="1"/>
</dbReference>
<dbReference type="SMART" id="SM00450">
    <property type="entry name" value="RHOD"/>
    <property type="match status" value="2"/>
</dbReference>
<feature type="chain" id="PRO_5026171843" evidence="2">
    <location>
        <begin position="30"/>
        <end position="315"/>
    </location>
</feature>
<dbReference type="PANTHER" id="PTHR43855">
    <property type="entry name" value="THIOSULFATE SULFURTRANSFERASE"/>
    <property type="match status" value="1"/>
</dbReference>
<evidence type="ECO:0000256" key="1">
    <source>
        <dbReference type="ARBA" id="ARBA00022737"/>
    </source>
</evidence>
<dbReference type="SUPFAM" id="SSF52821">
    <property type="entry name" value="Rhodanese/Cell cycle control phosphatase"/>
    <property type="match status" value="2"/>
</dbReference>
<dbReference type="RefSeq" id="WP_166269910.1">
    <property type="nucleotide sequence ID" value="NZ_CP048029.1"/>
</dbReference>
<name>A0A6G7VBG7_9GAMM</name>
<evidence type="ECO:0000313" key="5">
    <source>
        <dbReference type="Proteomes" id="UP000502699"/>
    </source>
</evidence>
<dbReference type="GO" id="GO:0004792">
    <property type="term" value="F:thiosulfate-cyanide sulfurtransferase activity"/>
    <property type="evidence" value="ECO:0007669"/>
    <property type="project" value="InterPro"/>
</dbReference>
<dbReference type="AlphaFoldDB" id="A0A6G7VBG7"/>
<keyword evidence="4" id="KW-0808">Transferase</keyword>
<proteinExistence type="predicted"/>
<dbReference type="InterPro" id="IPR036873">
    <property type="entry name" value="Rhodanese-like_dom_sf"/>
</dbReference>
<dbReference type="Gene3D" id="3.40.250.10">
    <property type="entry name" value="Rhodanese-like domain"/>
    <property type="match status" value="2"/>
</dbReference>
<protein>
    <submittedName>
        <fullName evidence="4">Sulfurtransferase</fullName>
    </submittedName>
</protein>
<dbReference type="CDD" id="cd01448">
    <property type="entry name" value="TST_Repeat_1"/>
    <property type="match status" value="1"/>
</dbReference>
<reference evidence="5" key="1">
    <citation type="submission" date="2020-01" db="EMBL/GenBank/DDBJ databases">
        <title>Caldichromatium gen. nov., sp. nov., a thermophilic purple sulfur bacterium member of the family Chromatiaceae isolated from Nakabusa hot spring, Japan.</title>
        <authorList>
            <person name="Saini M.K."/>
            <person name="Hanada S."/>
            <person name="Tank M."/>
        </authorList>
    </citation>
    <scope>NUCLEOTIDE SEQUENCE [LARGE SCALE GENOMIC DNA]</scope>
    <source>
        <strain evidence="5">No.7</strain>
    </source>
</reference>
<evidence type="ECO:0000313" key="4">
    <source>
        <dbReference type="EMBL" id="QIK37137.1"/>
    </source>
</evidence>
<sequence length="315" mass="35355">MPQTPSRFRASLWLTALLFLALPALPALAAPAFLVDADWLAEHLEDEDLIVLEVRYHPHRYFTVGHIPGAIQVQRFKDLGDNQASPIMRFPARAAFQETLRGWGVNDDSRLVLYDDSSTALTSRLYYLLELYGFDMAHVKILNGGALEWTGFNELTKEPTPARPRGSVILKDANPDLFVEWTQVYDDVVARRDPAVVLLDARPRDMYTGEVIRHAIQGGHIPGAINVVSLDGTDGQTGKWRDDQTLAALYASIPKDKRIYVYCHDGFRMGLAYLQLKHLGYRDVRLYNGGWSHWGNELTLPVVEGPEPLGGDFAL</sequence>
<dbReference type="InterPro" id="IPR001763">
    <property type="entry name" value="Rhodanese-like_dom"/>
</dbReference>
<keyword evidence="5" id="KW-1185">Reference proteome</keyword>
<feature type="domain" description="Rhodanese" evidence="3">
    <location>
        <begin position="45"/>
        <end position="158"/>
    </location>
</feature>
<dbReference type="Proteomes" id="UP000502699">
    <property type="component" value="Chromosome"/>
</dbReference>
<keyword evidence="2" id="KW-0732">Signal</keyword>